<dbReference type="Proteomes" id="UP001497644">
    <property type="component" value="Chromosome 6"/>
</dbReference>
<sequence>MTDIHDEQRICIKFCCKLKFTQKDTCDMIRDAFGGKALKNDQCCEIYREFKEIHKIKKFIREDPCDFAMADIHDEQKICIKFCCKLKFTQKDTCDMIRDAFGGKALKNDQCCEIYREFKEIHKIKKFIREDPCDFAMADIHDEQKICIKFCCKLKFTQKDTCDMIHEAFSEKALKKDQCCKIYRKFKEIYKIEEFSDDNSYCGSNDDICDKFKALNTDDRLTLEQKQERLKVCRYLRNMANKDPTYISRIITGDDTWVYRDLETMQQSPQSKFNLIVFFDIRGIVHYEFVPAKKIFNANFYCDVLERLKEAVCNERPEMWNNGNWLLHHDNAPTHTAQETQYFLTDNNISVVRHPPNSPDLAPCDFFLFPKIKKELNKHSKTRRKFVTVSEEVLRSLRPTDFQEAFKEWQKRWDKCIKSEGDYFK</sequence>
<reference evidence="1" key="1">
    <citation type="submission" date="2024-04" db="EMBL/GenBank/DDBJ databases">
        <authorList>
            <consortium name="Molecular Ecology Group"/>
        </authorList>
    </citation>
    <scope>NUCLEOTIDE SEQUENCE</scope>
</reference>
<organism evidence="1 2">
    <name type="scientific">Lasius platythorax</name>
    <dbReference type="NCBI Taxonomy" id="488582"/>
    <lineage>
        <taxon>Eukaryota</taxon>
        <taxon>Metazoa</taxon>
        <taxon>Ecdysozoa</taxon>
        <taxon>Arthropoda</taxon>
        <taxon>Hexapoda</taxon>
        <taxon>Insecta</taxon>
        <taxon>Pterygota</taxon>
        <taxon>Neoptera</taxon>
        <taxon>Endopterygota</taxon>
        <taxon>Hymenoptera</taxon>
        <taxon>Apocrita</taxon>
        <taxon>Aculeata</taxon>
        <taxon>Formicoidea</taxon>
        <taxon>Formicidae</taxon>
        <taxon>Formicinae</taxon>
        <taxon>Lasius</taxon>
        <taxon>Lasius</taxon>
    </lineage>
</organism>
<dbReference type="Pfam" id="PF01359">
    <property type="entry name" value="Transposase_1"/>
    <property type="match status" value="1"/>
</dbReference>
<dbReference type="EMBL" id="OZ034829">
    <property type="protein sequence ID" value="CAL1685256.1"/>
    <property type="molecule type" value="Genomic_DNA"/>
</dbReference>
<dbReference type="Gene3D" id="1.10.10.1450">
    <property type="match status" value="3"/>
</dbReference>
<evidence type="ECO:0000313" key="2">
    <source>
        <dbReference type="Proteomes" id="UP001497644"/>
    </source>
</evidence>
<protein>
    <submittedName>
        <fullName evidence="1">Uncharacterized protein</fullName>
    </submittedName>
</protein>
<dbReference type="Gene3D" id="3.30.420.10">
    <property type="entry name" value="Ribonuclease H-like superfamily/Ribonuclease H"/>
    <property type="match status" value="1"/>
</dbReference>
<dbReference type="InterPro" id="IPR036397">
    <property type="entry name" value="RNaseH_sf"/>
</dbReference>
<name>A0AAV2P0B0_9HYME</name>
<dbReference type="PANTHER" id="PTHR46060">
    <property type="entry name" value="MARINER MOS1 TRANSPOSASE-LIKE PROTEIN"/>
    <property type="match status" value="1"/>
</dbReference>
<dbReference type="GO" id="GO:0003676">
    <property type="term" value="F:nucleic acid binding"/>
    <property type="evidence" value="ECO:0007669"/>
    <property type="project" value="InterPro"/>
</dbReference>
<dbReference type="InterPro" id="IPR001888">
    <property type="entry name" value="Transposase_1"/>
</dbReference>
<dbReference type="AlphaFoldDB" id="A0AAV2P0B0"/>
<proteinExistence type="predicted"/>
<gene>
    <name evidence="1" type="ORF">LPLAT_LOCUS10802</name>
</gene>
<dbReference type="PANTHER" id="PTHR46060:SF1">
    <property type="entry name" value="MARINER MOS1 TRANSPOSASE-LIKE PROTEIN"/>
    <property type="match status" value="1"/>
</dbReference>
<evidence type="ECO:0000313" key="1">
    <source>
        <dbReference type="EMBL" id="CAL1685256.1"/>
    </source>
</evidence>
<accession>A0AAV2P0B0</accession>
<keyword evidence="2" id="KW-1185">Reference proteome</keyword>
<dbReference type="InterPro" id="IPR052709">
    <property type="entry name" value="Transposase-MT_Hybrid"/>
</dbReference>